<evidence type="ECO:0000256" key="2">
    <source>
        <dbReference type="SAM" id="SignalP"/>
    </source>
</evidence>
<feature type="signal peptide" evidence="2">
    <location>
        <begin position="1"/>
        <end position="23"/>
    </location>
</feature>
<dbReference type="SUPFAM" id="SSF53822">
    <property type="entry name" value="Periplasmic binding protein-like I"/>
    <property type="match status" value="1"/>
</dbReference>
<accession>A0A0C1UEA0</accession>
<reference evidence="3 4" key="1">
    <citation type="journal article" date="2015" name="Infect. Genet. Evol.">
        <title>Genomic sequences of six botulinum neurotoxin-producing strains representing three clostridial species illustrate the mobility and diversity of botulinum neurotoxin genes.</title>
        <authorList>
            <person name="Smith T.J."/>
            <person name="Hill K.K."/>
            <person name="Xie G."/>
            <person name="Foley B.T."/>
            <person name="Williamson C.H."/>
            <person name="Foster J.T."/>
            <person name="Johnson S.L."/>
            <person name="Chertkov O."/>
            <person name="Teshima H."/>
            <person name="Gibbons H.S."/>
            <person name="Johnsky L.A."/>
            <person name="Karavis M.A."/>
            <person name="Smith L.A."/>
        </authorList>
    </citation>
    <scope>NUCLEOTIDE SEQUENCE [LARGE SCALE GENOMIC DNA]</scope>
    <source>
        <strain evidence="3 4">CDC 2741</strain>
    </source>
</reference>
<sequence>MLKKRILAALLSMAMLVGTVGCSKPSTGEKDKENTSNQEQKQENAEEKKDFKIGVITGTVSQGEEEYRAAEKVKAKYGDMIVLQTYPDNFTKEQETTIANTLSLAADPDVKAIVFVQAVPGASAAIDKVRESRPDMLFIAGVPGEDPAMISSKADVVLQIDDVGIGTKMVEQGKKMGAKTFVHYSFPRHMSYEMLAKRRDNMKAACEKEGIKFIDATAPDPTGDAGVPGAQQFILEDVPRKIKEFGKDTAFFSTNCAMQEPLIKSTLQEGGIFPQQCCPSPYHAYPGALGIEIPEDKKGDVSYIVEQIGTKIGKKGGKDRFSTWPVPVNMLFVEAGVEYAKAVLEGKSNGNNDQGQIEETLKALTDKPFELYKYKDEASGKVYDNYYLLLSDYINF</sequence>
<organism evidence="3 4">
    <name type="scientific">Clostridium argentinense CDC 2741</name>
    <dbReference type="NCBI Taxonomy" id="1418104"/>
    <lineage>
        <taxon>Bacteria</taxon>
        <taxon>Bacillati</taxon>
        <taxon>Bacillota</taxon>
        <taxon>Clostridia</taxon>
        <taxon>Eubacteriales</taxon>
        <taxon>Clostridiaceae</taxon>
        <taxon>Clostridium</taxon>
    </lineage>
</organism>
<dbReference type="InterPro" id="IPR024258">
    <property type="entry name" value="DUF3798"/>
</dbReference>
<dbReference type="RefSeq" id="WP_039634816.1">
    <property type="nucleotide sequence ID" value="NZ_AYSO01000018.1"/>
</dbReference>
<dbReference type="Pfam" id="PF12683">
    <property type="entry name" value="DUF3798"/>
    <property type="match status" value="1"/>
</dbReference>
<dbReference type="OrthoDB" id="5491606at2"/>
<dbReference type="STRING" id="29341.RSJ17_02710"/>
<evidence type="ECO:0008006" key="5">
    <source>
        <dbReference type="Google" id="ProtNLM"/>
    </source>
</evidence>
<dbReference type="InterPro" id="IPR028082">
    <property type="entry name" value="Peripla_BP_I"/>
</dbReference>
<name>A0A0C1UEA0_9CLOT</name>
<dbReference type="EMBL" id="AYSO01000018">
    <property type="protein sequence ID" value="KIE45740.1"/>
    <property type="molecule type" value="Genomic_DNA"/>
</dbReference>
<proteinExistence type="predicted"/>
<keyword evidence="4" id="KW-1185">Reference proteome</keyword>
<feature type="compositionally biased region" description="Basic and acidic residues" evidence="1">
    <location>
        <begin position="27"/>
        <end position="48"/>
    </location>
</feature>
<dbReference type="AlphaFoldDB" id="A0A0C1UEA0"/>
<dbReference type="Proteomes" id="UP000031366">
    <property type="component" value="Unassembled WGS sequence"/>
</dbReference>
<gene>
    <name evidence="3" type="ORF">U732_2458</name>
</gene>
<feature type="chain" id="PRO_5038784328" description="Lipoprotein" evidence="2">
    <location>
        <begin position="24"/>
        <end position="396"/>
    </location>
</feature>
<feature type="region of interest" description="Disordered" evidence="1">
    <location>
        <begin position="23"/>
        <end position="48"/>
    </location>
</feature>
<evidence type="ECO:0000256" key="1">
    <source>
        <dbReference type="SAM" id="MobiDB-lite"/>
    </source>
</evidence>
<comment type="caution">
    <text evidence="3">The sequence shown here is derived from an EMBL/GenBank/DDBJ whole genome shotgun (WGS) entry which is preliminary data.</text>
</comment>
<dbReference type="Gene3D" id="3.40.50.11390">
    <property type="match status" value="1"/>
</dbReference>
<evidence type="ECO:0000313" key="4">
    <source>
        <dbReference type="Proteomes" id="UP000031366"/>
    </source>
</evidence>
<protein>
    <recommendedName>
        <fullName evidence="5">Lipoprotein</fullName>
    </recommendedName>
</protein>
<dbReference type="PROSITE" id="PS51257">
    <property type="entry name" value="PROKAR_LIPOPROTEIN"/>
    <property type="match status" value="1"/>
</dbReference>
<keyword evidence="2" id="KW-0732">Signal</keyword>
<dbReference type="Gene3D" id="3.40.50.2300">
    <property type="match status" value="1"/>
</dbReference>
<evidence type="ECO:0000313" key="3">
    <source>
        <dbReference type="EMBL" id="KIE45740.1"/>
    </source>
</evidence>